<organism evidence="7 8">
    <name type="scientific">Rhodoplanes roseus</name>
    <dbReference type="NCBI Taxonomy" id="29409"/>
    <lineage>
        <taxon>Bacteria</taxon>
        <taxon>Pseudomonadati</taxon>
        <taxon>Pseudomonadota</taxon>
        <taxon>Alphaproteobacteria</taxon>
        <taxon>Hyphomicrobiales</taxon>
        <taxon>Nitrobacteraceae</taxon>
        <taxon>Rhodoplanes</taxon>
    </lineage>
</organism>
<evidence type="ECO:0000256" key="5">
    <source>
        <dbReference type="SAM" id="Phobius"/>
    </source>
</evidence>
<dbReference type="InterPro" id="IPR020846">
    <property type="entry name" value="MFS_dom"/>
</dbReference>
<dbReference type="PANTHER" id="PTHR23508">
    <property type="entry name" value="CARBOXYLIC ACID TRANSPORTER PROTEIN HOMOLOG"/>
    <property type="match status" value="1"/>
</dbReference>
<feature type="transmembrane region" description="Helical" evidence="5">
    <location>
        <begin position="149"/>
        <end position="171"/>
    </location>
</feature>
<evidence type="ECO:0000256" key="4">
    <source>
        <dbReference type="ARBA" id="ARBA00023136"/>
    </source>
</evidence>
<sequence length="417" mass="44325">MAIETGTATPATSAATHGLPVKWRVLISGFMSYAFDALDFMILAMSLPLIIKELDITMADAGLLGTATLLGVGISSIAMGWFADNYGRKTALMVGIAIFGLFTAAIGFAQGYWSIMALRFIAGLGLGGIWGVIAAFINETWPSHQSGRAASFVFSSWPIGFGSAALLAGFILPRYGWRVLFFCGAAALLAVAYTYVFVPESETWKKAKAEREAGGGAKASVGIGEIFAPEVLHYTIVGTLSASFALIAYWGVNTWVPTFLVKERGMAIADMSMFIVMLNVGMFLGYQLFGFLADTIGGKNALIINFVGATVMVPIYGFAESTTLLFWLGPVMALFFSYAGIFGSYFAKLYPLRIRSLGSGFCFDVGRGISAFAPFLLGQIAAHYSLAVGIALCGASFALAGVMVLMLPDTRGREAVD</sequence>
<protein>
    <submittedName>
        <fullName evidence="7">MFS transporter</fullName>
    </submittedName>
</protein>
<feature type="transmembrane region" description="Helical" evidence="5">
    <location>
        <begin position="383"/>
        <end position="407"/>
    </location>
</feature>
<evidence type="ECO:0000313" key="7">
    <source>
        <dbReference type="EMBL" id="RAI42731.1"/>
    </source>
</evidence>
<feature type="transmembrane region" description="Helical" evidence="5">
    <location>
        <begin position="301"/>
        <end position="319"/>
    </location>
</feature>
<dbReference type="PROSITE" id="PS00216">
    <property type="entry name" value="SUGAR_TRANSPORT_1"/>
    <property type="match status" value="1"/>
</dbReference>
<dbReference type="GO" id="GO:0005886">
    <property type="term" value="C:plasma membrane"/>
    <property type="evidence" value="ECO:0007669"/>
    <property type="project" value="TreeGrafter"/>
</dbReference>
<dbReference type="Gene3D" id="1.20.1250.20">
    <property type="entry name" value="MFS general substrate transporter like domains"/>
    <property type="match status" value="1"/>
</dbReference>
<feature type="domain" description="Major facilitator superfamily (MFS) profile" evidence="6">
    <location>
        <begin position="25"/>
        <end position="411"/>
    </location>
</feature>
<dbReference type="SUPFAM" id="SSF103473">
    <property type="entry name" value="MFS general substrate transporter"/>
    <property type="match status" value="1"/>
</dbReference>
<evidence type="ECO:0000256" key="3">
    <source>
        <dbReference type="ARBA" id="ARBA00022989"/>
    </source>
</evidence>
<proteinExistence type="predicted"/>
<keyword evidence="3 5" id="KW-1133">Transmembrane helix</keyword>
<comment type="caution">
    <text evidence="7">The sequence shown here is derived from an EMBL/GenBank/DDBJ whole genome shotgun (WGS) entry which is preliminary data.</text>
</comment>
<evidence type="ECO:0000259" key="6">
    <source>
        <dbReference type="PROSITE" id="PS50850"/>
    </source>
</evidence>
<keyword evidence="2 5" id="KW-0812">Transmembrane</keyword>
<dbReference type="PANTHER" id="PTHR23508:SF10">
    <property type="entry name" value="CARBOXYLIC ACID TRANSPORTER PROTEIN HOMOLOG"/>
    <property type="match status" value="1"/>
</dbReference>
<feature type="transmembrane region" description="Helical" evidence="5">
    <location>
        <begin position="325"/>
        <end position="345"/>
    </location>
</feature>
<feature type="transmembrane region" description="Helical" evidence="5">
    <location>
        <begin position="115"/>
        <end position="137"/>
    </location>
</feature>
<dbReference type="PROSITE" id="PS50850">
    <property type="entry name" value="MFS"/>
    <property type="match status" value="1"/>
</dbReference>
<dbReference type="InterPro" id="IPR005829">
    <property type="entry name" value="Sugar_transporter_CS"/>
</dbReference>
<accession>A0A327KWP5</accession>
<dbReference type="InterPro" id="IPR011701">
    <property type="entry name" value="MFS"/>
</dbReference>
<dbReference type="Proteomes" id="UP000249130">
    <property type="component" value="Unassembled WGS sequence"/>
</dbReference>
<reference evidence="7 8" key="1">
    <citation type="submission" date="2017-07" db="EMBL/GenBank/DDBJ databases">
        <title>Draft Genome Sequences of Select Purple Nonsulfur Bacteria.</title>
        <authorList>
            <person name="Lasarre B."/>
            <person name="Mckinlay J.B."/>
        </authorList>
    </citation>
    <scope>NUCLEOTIDE SEQUENCE [LARGE SCALE GENOMIC DNA]</scope>
    <source>
        <strain evidence="7 8">DSM 5909</strain>
    </source>
</reference>
<dbReference type="AlphaFoldDB" id="A0A327KWP5"/>
<dbReference type="OrthoDB" id="9800416at2"/>
<feature type="transmembrane region" description="Helical" evidence="5">
    <location>
        <begin position="271"/>
        <end position="289"/>
    </location>
</feature>
<evidence type="ECO:0000256" key="1">
    <source>
        <dbReference type="ARBA" id="ARBA00004141"/>
    </source>
</evidence>
<dbReference type="RefSeq" id="WP_111420405.1">
    <property type="nucleotide sequence ID" value="NZ_NPEX01000131.1"/>
</dbReference>
<evidence type="ECO:0000313" key="8">
    <source>
        <dbReference type="Proteomes" id="UP000249130"/>
    </source>
</evidence>
<dbReference type="EMBL" id="NPEX01000131">
    <property type="protein sequence ID" value="RAI42731.1"/>
    <property type="molecule type" value="Genomic_DNA"/>
</dbReference>
<dbReference type="InterPro" id="IPR036259">
    <property type="entry name" value="MFS_trans_sf"/>
</dbReference>
<dbReference type="Pfam" id="PF07690">
    <property type="entry name" value="MFS_1"/>
    <property type="match status" value="1"/>
</dbReference>
<comment type="subcellular location">
    <subcellularLocation>
        <location evidence="1">Membrane</location>
        <topology evidence="1">Multi-pass membrane protein</topology>
    </subcellularLocation>
</comment>
<gene>
    <name evidence="7" type="ORF">CH341_18050</name>
</gene>
<keyword evidence="4 5" id="KW-0472">Membrane</keyword>
<evidence type="ECO:0000256" key="2">
    <source>
        <dbReference type="ARBA" id="ARBA00022692"/>
    </source>
</evidence>
<feature type="transmembrane region" description="Helical" evidence="5">
    <location>
        <begin position="177"/>
        <end position="198"/>
    </location>
</feature>
<feature type="transmembrane region" description="Helical" evidence="5">
    <location>
        <begin position="30"/>
        <end position="51"/>
    </location>
</feature>
<feature type="transmembrane region" description="Helical" evidence="5">
    <location>
        <begin position="231"/>
        <end position="251"/>
    </location>
</feature>
<feature type="transmembrane region" description="Helical" evidence="5">
    <location>
        <begin position="63"/>
        <end position="83"/>
    </location>
</feature>
<feature type="transmembrane region" description="Helical" evidence="5">
    <location>
        <begin position="90"/>
        <end position="109"/>
    </location>
</feature>
<keyword evidence="8" id="KW-1185">Reference proteome</keyword>
<dbReference type="GO" id="GO:0046943">
    <property type="term" value="F:carboxylic acid transmembrane transporter activity"/>
    <property type="evidence" value="ECO:0007669"/>
    <property type="project" value="TreeGrafter"/>
</dbReference>
<name>A0A327KWP5_9BRAD</name>